<dbReference type="PANTHER" id="PTHR13678">
    <property type="entry name" value="VACUOLAR PROTEIN SORTING-ASSOCIATED PROTEIN 37"/>
    <property type="match status" value="1"/>
</dbReference>
<dbReference type="AlphaFoldDB" id="A0A1S3J0A7"/>
<evidence type="ECO:0000256" key="4">
    <source>
        <dbReference type="ARBA" id="ARBA00022753"/>
    </source>
</evidence>
<keyword evidence="8" id="KW-0175">Coiled coil</keyword>
<dbReference type="FunCoup" id="A0A1S3J0A7">
    <property type="interactions" value="645"/>
</dbReference>
<dbReference type="Pfam" id="PF07200">
    <property type="entry name" value="Mod_r"/>
    <property type="match status" value="2"/>
</dbReference>
<keyword evidence="3 7" id="KW-0813">Transport</keyword>
<dbReference type="RefSeq" id="XP_013403239.1">
    <property type="nucleotide sequence ID" value="XM_013547785.1"/>
</dbReference>
<accession>A0A1S3J0A7</accession>
<protein>
    <submittedName>
        <fullName evidence="12">Vacuolar protein sorting-associated protein 37B</fullName>
    </submittedName>
</protein>
<dbReference type="KEGG" id="lak:106168642"/>
<dbReference type="InterPro" id="IPR029012">
    <property type="entry name" value="Helix_hairpin_bin_sf"/>
</dbReference>
<dbReference type="PANTHER" id="PTHR13678:SF27">
    <property type="entry name" value="LD45836P"/>
    <property type="match status" value="1"/>
</dbReference>
<evidence type="ECO:0000256" key="3">
    <source>
        <dbReference type="ARBA" id="ARBA00022448"/>
    </source>
</evidence>
<evidence type="ECO:0000256" key="1">
    <source>
        <dbReference type="ARBA" id="ARBA00004633"/>
    </source>
</evidence>
<keyword evidence="11" id="KW-1185">Reference proteome</keyword>
<dbReference type="Proteomes" id="UP000085678">
    <property type="component" value="Unplaced"/>
</dbReference>
<evidence type="ECO:0000256" key="9">
    <source>
        <dbReference type="SAM" id="MobiDB-lite"/>
    </source>
</evidence>
<feature type="domain" description="VPS37 C-terminal" evidence="10">
    <location>
        <begin position="185"/>
        <end position="276"/>
    </location>
</feature>
<feature type="compositionally biased region" description="Polar residues" evidence="9">
    <location>
        <begin position="266"/>
        <end position="292"/>
    </location>
</feature>
<dbReference type="GO" id="GO:0031902">
    <property type="term" value="C:late endosome membrane"/>
    <property type="evidence" value="ECO:0007669"/>
    <property type="project" value="UniProtKB-SubCell"/>
</dbReference>
<comment type="subcellular location">
    <subcellularLocation>
        <location evidence="1">Late endosome membrane</location>
        <topology evidence="1">Peripheral membrane protein</topology>
    </subcellularLocation>
</comment>
<evidence type="ECO:0000256" key="8">
    <source>
        <dbReference type="SAM" id="Coils"/>
    </source>
</evidence>
<comment type="similarity">
    <text evidence="2">Belongs to the VPS37 family.</text>
</comment>
<proteinExistence type="inferred from homology"/>
<dbReference type="GeneID" id="106168642"/>
<gene>
    <name evidence="12" type="primary">LOC106168642</name>
</gene>
<dbReference type="InParanoid" id="A0A1S3J0A7"/>
<evidence type="ECO:0000259" key="10">
    <source>
        <dbReference type="PROSITE" id="PS51314"/>
    </source>
</evidence>
<dbReference type="GO" id="GO:0006612">
    <property type="term" value="P:protein targeting to membrane"/>
    <property type="evidence" value="ECO:0007669"/>
    <property type="project" value="TreeGrafter"/>
</dbReference>
<name>A0A1S3J0A7_LINAN</name>
<dbReference type="InterPro" id="IPR037202">
    <property type="entry name" value="ESCRT_assembly_dom"/>
</dbReference>
<dbReference type="OrthoDB" id="10004364at2759"/>
<dbReference type="GO" id="GO:0006623">
    <property type="term" value="P:protein targeting to vacuole"/>
    <property type="evidence" value="ECO:0007669"/>
    <property type="project" value="TreeGrafter"/>
</dbReference>
<evidence type="ECO:0000256" key="2">
    <source>
        <dbReference type="ARBA" id="ARBA00007617"/>
    </source>
</evidence>
<keyword evidence="5 7" id="KW-0653">Protein transport</keyword>
<dbReference type="STRING" id="7574.A0A1S3J0A7"/>
<feature type="coiled-coil region" evidence="8">
    <location>
        <begin position="178"/>
        <end position="228"/>
    </location>
</feature>
<dbReference type="GO" id="GO:0043162">
    <property type="term" value="P:ubiquitin-dependent protein catabolic process via the multivesicular body sorting pathway"/>
    <property type="evidence" value="ECO:0007669"/>
    <property type="project" value="TreeGrafter"/>
</dbReference>
<sequence>MPIGAANTLQRVSSVAKYEPNYEEATALIQYMDTQQLQGLLDSEEKLHDLTNDLQQVKNIQVDREMLLASNKSLADYNLSKEPLLKEGREKLATLYEEVQRSKEVLLRDKEQIGKEHPGRQGDVIYKMLPTFCIGYLQVKNIQVDREMLLASNKSLADYNLSKEPLLKEGREKLATLYEEVQRSKEVLLRDKEQIDNQANSQSPDTVHALLQTEAAKSEEETEKMAEEFLDGSLSVDAFVQKFIGERTVAHLRRIKAEKMGELLQTRASGKSPYGQQWTASQTPYPNSSTGYQMPEPSGYYPR</sequence>
<organism evidence="11 12">
    <name type="scientific">Lingula anatina</name>
    <name type="common">Brachiopod</name>
    <name type="synonym">Lingula unguis</name>
    <dbReference type="NCBI Taxonomy" id="7574"/>
    <lineage>
        <taxon>Eukaryota</taxon>
        <taxon>Metazoa</taxon>
        <taxon>Spiralia</taxon>
        <taxon>Lophotrochozoa</taxon>
        <taxon>Brachiopoda</taxon>
        <taxon>Linguliformea</taxon>
        <taxon>Lingulata</taxon>
        <taxon>Lingulida</taxon>
        <taxon>Linguloidea</taxon>
        <taxon>Lingulidae</taxon>
        <taxon>Lingula</taxon>
    </lineage>
</organism>
<evidence type="ECO:0000256" key="5">
    <source>
        <dbReference type="ARBA" id="ARBA00022927"/>
    </source>
</evidence>
<evidence type="ECO:0000256" key="6">
    <source>
        <dbReference type="ARBA" id="ARBA00025010"/>
    </source>
</evidence>
<evidence type="ECO:0000256" key="7">
    <source>
        <dbReference type="PROSITE-ProRule" id="PRU00646"/>
    </source>
</evidence>
<feature type="region of interest" description="Disordered" evidence="9">
    <location>
        <begin position="264"/>
        <end position="303"/>
    </location>
</feature>
<dbReference type="Gene3D" id="1.10.287.660">
    <property type="entry name" value="Helix hairpin bin"/>
    <property type="match status" value="1"/>
</dbReference>
<keyword evidence="4" id="KW-0967">Endosome</keyword>
<dbReference type="PROSITE" id="PS51314">
    <property type="entry name" value="VPS37_C"/>
    <property type="match status" value="1"/>
</dbReference>
<dbReference type="SUPFAM" id="SSF140111">
    <property type="entry name" value="Endosomal sorting complex assembly domain"/>
    <property type="match status" value="1"/>
</dbReference>
<reference evidence="12" key="1">
    <citation type="submission" date="2025-08" db="UniProtKB">
        <authorList>
            <consortium name="RefSeq"/>
        </authorList>
    </citation>
    <scope>IDENTIFICATION</scope>
    <source>
        <tissue evidence="12">Gonads</tissue>
    </source>
</reference>
<dbReference type="InterPro" id="IPR009851">
    <property type="entry name" value="Mod_r"/>
</dbReference>
<comment type="function">
    <text evidence="6">Component of the ESCRT-I complex, a regulator of vesicular trafficking process. Required for the sorting of endocytic ubiquitinated cargos into multivesicular bodies. May be involved in cell growth and differentiation.</text>
</comment>
<evidence type="ECO:0000313" key="12">
    <source>
        <dbReference type="RefSeq" id="XP_013403239.1"/>
    </source>
</evidence>
<dbReference type="GO" id="GO:0000813">
    <property type="term" value="C:ESCRT I complex"/>
    <property type="evidence" value="ECO:0007669"/>
    <property type="project" value="TreeGrafter"/>
</dbReference>
<evidence type="ECO:0000313" key="11">
    <source>
        <dbReference type="Proteomes" id="UP000085678"/>
    </source>
</evidence>